<evidence type="ECO:0000313" key="4">
    <source>
        <dbReference type="Proteomes" id="UP000295499"/>
    </source>
</evidence>
<dbReference type="NCBIfam" id="TIGR01451">
    <property type="entry name" value="B_ant_repeat"/>
    <property type="match status" value="12"/>
</dbReference>
<dbReference type="PANTHER" id="PTHR34819:SF3">
    <property type="entry name" value="CELL SURFACE PROTEIN"/>
    <property type="match status" value="1"/>
</dbReference>
<gene>
    <name evidence="3" type="ORF">CLV32_4241</name>
</gene>
<dbReference type="InterPro" id="IPR003599">
    <property type="entry name" value="Ig_sub"/>
</dbReference>
<keyword evidence="4" id="KW-1185">Reference proteome</keyword>
<feature type="region of interest" description="Disordered" evidence="1">
    <location>
        <begin position="1390"/>
        <end position="1409"/>
    </location>
</feature>
<accession>A0A4R6IDJ2</accession>
<dbReference type="RefSeq" id="WP_133558840.1">
    <property type="nucleotide sequence ID" value="NZ_SNWM01000006.1"/>
</dbReference>
<dbReference type="InterPro" id="IPR051172">
    <property type="entry name" value="Chlamydia_OmcB"/>
</dbReference>
<evidence type="ECO:0000313" key="3">
    <source>
        <dbReference type="EMBL" id="TDO19618.1"/>
    </source>
</evidence>
<dbReference type="Gene3D" id="2.60.40.1170">
    <property type="entry name" value="Mu homology domain, subdomain B"/>
    <property type="match status" value="1"/>
</dbReference>
<feature type="region of interest" description="Disordered" evidence="1">
    <location>
        <begin position="1897"/>
        <end position="1927"/>
    </location>
</feature>
<dbReference type="Proteomes" id="UP000295499">
    <property type="component" value="Unassembled WGS sequence"/>
</dbReference>
<dbReference type="Gene3D" id="2.60.40.10">
    <property type="entry name" value="Immunoglobulins"/>
    <property type="match status" value="2"/>
</dbReference>
<feature type="region of interest" description="Disordered" evidence="1">
    <location>
        <begin position="1772"/>
        <end position="1796"/>
    </location>
</feature>
<feature type="domain" description="Immunoglobulin" evidence="2">
    <location>
        <begin position="581"/>
        <end position="654"/>
    </location>
</feature>
<feature type="region of interest" description="Disordered" evidence="1">
    <location>
        <begin position="885"/>
        <end position="907"/>
    </location>
</feature>
<feature type="region of interest" description="Disordered" evidence="1">
    <location>
        <begin position="1643"/>
        <end position="1674"/>
    </location>
</feature>
<name>A0A4R6IDJ2_9SPHI</name>
<proteinExistence type="predicted"/>
<sequence length="2624" mass="266561">MCPTSTIPEKIKRIVFLSLCILITLIQFKSYGQAPSKRVYANTVQKSADDPLLLILNAGNVANEGNAVNSDPASFATLNSTVVQLAIIRIGGVAAIRLRFTGAEKPVANTPVSIKLGLGGNVLSVLGGATVQAVNGAATDVDDNLGNTVGPVYTVSQLATVLGGTNQVEFSITPTQAYDGVLIRLAPPQNLLSAGVLSSLQVYHAYFNAPANVMCNTAQDVLFGNTGVIAGSLNPVDNPYNAIDGNENTSAFLRGNVSALNKTYLTALFPSLSRAGDSVRLVVQPQGAGLLDLNLLASNFVVRTYNNNTDNGALTLDPALLRLTLLGGTTNKYVVSYPVTALFNRVEVAIGDGLVSALTGLNVFEIGRRAPSPTLSAVGLTNNTLTICEGASANITVSNPEAGATYRYFDAASAGNEITAGVTDNGTKFSPPGLTAGVYTYYVAMYRSGCTDAVSARTKITITVTPGATAAAILANDVPICLTTPATSAVLTATLATPGSIVNPVFTYYFDVAKTQPVTNGTVAGVTYLLTANGLTVTGLTANKTFYVSVQGTGTCENMAGSLKTQTVIVNASPQPVIDMSGTQNIAVGGSFTLTATSAGATSFQWYKDNVLTAEVGPTLTRTNVTAADAGVYTVVAIGAGGCASIRSASTTIVVAGLGSTKRITNGLNAQGRIAAGSELTYTIELTNNGSATVNGVTISDVIPTGTTYVSASASNGGTLTGNTLNWTVAVPQGITAITFRVLAAADLSGIPTITNTADVTIPGAPPVLQQPSTGPVQTEQTSTFTSSKSVAGLVGGQITAGSQLSYTISIVNTGTVGLTGVTVSDVIPAGTTYVPGSASNGGILTGNTLNWNVNVPFGQTLPLTFNVTAASNLTGIPTITNTATVTNPGDPTNPQTPATPPIPTTQTRQFTSTKAVSGQTPANRIIAGSTLTYSITVNNTGNVDLTGVTVADAIPAGTSYIAGTADNGGTLNGATLNYVIDVPFGQSKTVSFQVKVNDDLTGISSIGNTATVTDPSNPGTPQTPASPTYPTDQTNTFTSTKTVSGLNAGGKIAAGSELTFTINVTNTGNTNLTGVTITDPIPVNTTYVAASADNGGILTGTTLNWTLDVPFGQTKTVTFKVRVADDLTGIASIGNIATVTNPADPANPQTPTVPPVATDPVRSFTSSKTVAGLNAASKIAAGSTLTYTINVQNTGSTTLTGITISDPIPANTIYVAGSADNSGTLTGTTLNWTIDVPFGQTKSVTFQVKVADDLTGVASIGNTATVTDPTNPTTPQTPTVPPVATDPVRSFTSTKTVAGLNAASKIAAGSTLTYTINVQNTGSTTLTGITISDPIPANTTYVAGSADNGGTLTGTTLNWTIDVPFGQTKAITFQVKVADDLTGLASIGNTATVTDPTNPTTPQTPTVPPVATDPVRSFTSTKTVAGLNAASKIAAGSTLTYTINVQNTGSTTLTGITISDPIPANTTYVAGSADNGGTLTGTTLNWTIDVPFGQTKPVTFQVKVADDLTGIPSIGNTATVTDPTNPGTPQTPTVPPVPTDPVRSFTSTKSVTGLNAANKIAAGSTLTYTINVQNTGSSTLTGITISDPIPANTTYIAGSADNGGTLTGTTLNWTIDVPFGQTKPVTFQVKVADDLTGVGSIGNTATVTDPTNPTTPQTPTVPPVPTDPVRSFTSTKSVTGLNAANKIAAGSTLTYTISVQNTGSSTLTGVTITDPIPANTTYVAGSADNGGVLTGTTLNWTIDVPFGQTKPVTFQVKVADDLTGVASIGNTATVTDPTNPTIPQTPTVPPVPTDPTKSFASTKAVTGLNAANRIAAGSTLTYTINVQNTGSSTLTGITISDPVPANTTYVAGSADNGGVLTGNTLNWTIDVPFGQTKPVTFQVKVADDLTGVSSIGNTATVTDPTNPTTPQTPTVPPVPTDPSRSFNSTKTVAGLNAAGKIAAGSTLTYTINVQNTGSTLLTGMTISDPIPVNTTYIAGSADNGGTLTGNTLNWTIDVPFGQSKAVTFQVKVTDDLTGVPSIGNTATVIDPTNPGTPQTPTVPPTTTDQTADFAVTSMVVSTGTDGKAHPGNQLTYTITVKNTGNVALNNTNISDPVPNSTTFTAAQNGGVLNGTTNTVGFVIPTLAPGATTTVSFTVTVNADLTNTTVIANTATVTNAAIQKTTQADIPAVCTSMSVASVTVNGGNGGNLCVAQAGNVEIRATSTGVTNPMYYLYNSSTLVATNTTGIFSVAAIAGTSYTYSIGISGAGVCESSAAQRVSVTFTTSTIPPVPTVALTSVDVCLNSPAVLTVTNPQANATYNWYTAAVGGTLAGSGITFTTPALSTSTSYFVEGVSAGGCTAGTRTEVRVNVLGRPVAPASITVNSGVACSGTAAVLAINNPDPALTYRWFSAATGGTALSTGVTFTTPSLAVTTMYYAEAVSAAGCSSPTRTAVTVTVLPVLSAPVVTVQATTPTSVTFSWNAVTGATRYEVSLDGGINWQAPSSGSAGTTQVVIVAKPAILVSIRVRAVGQQACQTSAVSTLDGTSANPMGNGVYIPNTFTPNGDGRNDFFLIYGNTIASMTLRVYNQWGQFIFESRRPELGWDGTYKGQLQPNGVYVYYVDVVFQDGTKTLKKGSITLLR</sequence>
<feature type="region of interest" description="Disordered" evidence="1">
    <location>
        <begin position="1008"/>
        <end position="1036"/>
    </location>
</feature>
<dbReference type="Pfam" id="PF01345">
    <property type="entry name" value="DUF11"/>
    <property type="match status" value="12"/>
</dbReference>
<dbReference type="PANTHER" id="PTHR34819">
    <property type="entry name" value="LARGE CYSTEINE-RICH PERIPLASMIC PROTEIN OMCB"/>
    <property type="match status" value="1"/>
</dbReference>
<dbReference type="SUPFAM" id="SSF48726">
    <property type="entry name" value="Immunoglobulin"/>
    <property type="match status" value="1"/>
</dbReference>
<dbReference type="NCBIfam" id="TIGR04131">
    <property type="entry name" value="Bac_Flav_CTERM"/>
    <property type="match status" value="1"/>
</dbReference>
<feature type="compositionally biased region" description="Low complexity" evidence="1">
    <location>
        <begin position="1901"/>
        <end position="1913"/>
    </location>
</feature>
<evidence type="ECO:0000256" key="1">
    <source>
        <dbReference type="SAM" id="MobiDB-lite"/>
    </source>
</evidence>
<feature type="compositionally biased region" description="Low complexity" evidence="1">
    <location>
        <begin position="1776"/>
        <end position="1786"/>
    </location>
</feature>
<dbReference type="OrthoDB" id="5726170at2"/>
<feature type="compositionally biased region" description="Low complexity" evidence="1">
    <location>
        <begin position="1647"/>
        <end position="1659"/>
    </location>
</feature>
<dbReference type="InterPro" id="IPR044023">
    <property type="entry name" value="Ig_7"/>
</dbReference>
<dbReference type="Pfam" id="PF19081">
    <property type="entry name" value="Ig_7"/>
    <property type="match status" value="3"/>
</dbReference>
<evidence type="ECO:0000259" key="2">
    <source>
        <dbReference type="SMART" id="SM00409"/>
    </source>
</evidence>
<comment type="caution">
    <text evidence="3">The sequence shown here is derived from an EMBL/GenBank/DDBJ whole genome shotgun (WGS) entry which is preliminary data.</text>
</comment>
<reference evidence="3 4" key="1">
    <citation type="submission" date="2019-03" db="EMBL/GenBank/DDBJ databases">
        <title>Genomic Encyclopedia of Archaeal and Bacterial Type Strains, Phase II (KMG-II): from individual species to whole genera.</title>
        <authorList>
            <person name="Goeker M."/>
        </authorList>
    </citation>
    <scope>NUCLEOTIDE SEQUENCE [LARGE SCALE GENOMIC DNA]</scope>
    <source>
        <strain evidence="3 4">DSM 19034</strain>
    </source>
</reference>
<organism evidence="3 4">
    <name type="scientific">Pedobacter duraquae</name>
    <dbReference type="NCBI Taxonomy" id="425511"/>
    <lineage>
        <taxon>Bacteria</taxon>
        <taxon>Pseudomonadati</taxon>
        <taxon>Bacteroidota</taxon>
        <taxon>Sphingobacteriia</taxon>
        <taxon>Sphingobacteriales</taxon>
        <taxon>Sphingobacteriaceae</taxon>
        <taxon>Pedobacter</taxon>
    </lineage>
</organism>
<dbReference type="InterPro" id="IPR047589">
    <property type="entry name" value="DUF11_rpt"/>
</dbReference>
<dbReference type="InterPro" id="IPR001434">
    <property type="entry name" value="OmcB-like_DUF11"/>
</dbReference>
<feature type="compositionally biased region" description="Low complexity" evidence="1">
    <location>
        <begin position="1522"/>
        <end position="1532"/>
    </location>
</feature>
<dbReference type="EMBL" id="SNWM01000006">
    <property type="protein sequence ID" value="TDO19618.1"/>
    <property type="molecule type" value="Genomic_DNA"/>
</dbReference>
<protein>
    <submittedName>
        <fullName evidence="3">Putative repeat protein (TIGR01451 family)/gliding motility-associated-like protein</fullName>
    </submittedName>
</protein>
<dbReference type="InterPro" id="IPR036179">
    <property type="entry name" value="Ig-like_dom_sf"/>
</dbReference>
<dbReference type="Pfam" id="PF13585">
    <property type="entry name" value="CHU_C"/>
    <property type="match status" value="1"/>
</dbReference>
<feature type="region of interest" description="Disordered" evidence="1">
    <location>
        <begin position="1516"/>
        <end position="1547"/>
    </location>
</feature>
<dbReference type="SMART" id="SM00409">
    <property type="entry name" value="IG"/>
    <property type="match status" value="1"/>
</dbReference>
<dbReference type="InterPro" id="IPR026341">
    <property type="entry name" value="T9SS_type_B"/>
</dbReference>
<dbReference type="InterPro" id="IPR013783">
    <property type="entry name" value="Ig-like_fold"/>
</dbReference>